<dbReference type="InterPro" id="IPR004107">
    <property type="entry name" value="Integrase_SAM-like_N"/>
</dbReference>
<dbReference type="EMBL" id="BMJT01000005">
    <property type="protein sequence ID" value="GGG23866.1"/>
    <property type="molecule type" value="Genomic_DNA"/>
</dbReference>
<evidence type="ECO:0000313" key="5">
    <source>
        <dbReference type="Proteomes" id="UP000616608"/>
    </source>
</evidence>
<reference evidence="4" key="2">
    <citation type="submission" date="2020-09" db="EMBL/GenBank/DDBJ databases">
        <authorList>
            <person name="Sun Q."/>
            <person name="Zhou Y."/>
        </authorList>
    </citation>
    <scope>NUCLEOTIDE SEQUENCE</scope>
    <source>
        <strain evidence="4">CGMCC 1.15760</strain>
    </source>
</reference>
<dbReference type="InterPro" id="IPR011010">
    <property type="entry name" value="DNA_brk_join_enz"/>
</dbReference>
<evidence type="ECO:0008006" key="6">
    <source>
        <dbReference type="Google" id="ProtNLM"/>
    </source>
</evidence>
<dbReference type="Gene3D" id="1.10.150.130">
    <property type="match status" value="1"/>
</dbReference>
<name>A0A917G5J5_9BACI</name>
<sequence>MYIGVDSLTGKELGTTRRDFKTKKEAELAFSCLKLEINNGTYKKRQIETYQDLYDLWVNHYENTVEESTFVKTTAIFKNHILPAMSEYRIDKIDVAICQMHVDEWAKKLQRFRMVKSYAAKVLDLSIKGGIYKVTLLF</sequence>
<evidence type="ECO:0000313" key="4">
    <source>
        <dbReference type="EMBL" id="GGG23866.1"/>
    </source>
</evidence>
<evidence type="ECO:0000259" key="2">
    <source>
        <dbReference type="Pfam" id="PF14657"/>
    </source>
</evidence>
<feature type="domain" description="AP2-like integrase N-terminal" evidence="2">
    <location>
        <begin position="1"/>
        <end position="41"/>
    </location>
</feature>
<dbReference type="InterPro" id="IPR028259">
    <property type="entry name" value="AP2-like_int_N"/>
</dbReference>
<proteinExistence type="predicted"/>
<dbReference type="RefSeq" id="WP_229704203.1">
    <property type="nucleotide sequence ID" value="NZ_BMJT01000005.1"/>
</dbReference>
<gene>
    <name evidence="4" type="ORF">GCM10007425_17870</name>
</gene>
<organism evidence="4 5">
    <name type="scientific">Lysinibacillus alkalisoli</name>
    <dbReference type="NCBI Taxonomy" id="1911548"/>
    <lineage>
        <taxon>Bacteria</taxon>
        <taxon>Bacillati</taxon>
        <taxon>Bacillota</taxon>
        <taxon>Bacilli</taxon>
        <taxon>Bacillales</taxon>
        <taxon>Bacillaceae</taxon>
        <taxon>Lysinibacillus</taxon>
    </lineage>
</organism>
<dbReference type="SUPFAM" id="SSF56349">
    <property type="entry name" value="DNA breaking-rejoining enzymes"/>
    <property type="match status" value="1"/>
</dbReference>
<dbReference type="InterPro" id="IPR010998">
    <property type="entry name" value="Integrase_recombinase_N"/>
</dbReference>
<dbReference type="Pfam" id="PF14657">
    <property type="entry name" value="Arm-DNA-bind_4"/>
    <property type="match status" value="1"/>
</dbReference>
<protein>
    <recommendedName>
        <fullName evidence="6">Core-binding (CB) domain-containing protein</fullName>
    </recommendedName>
</protein>
<evidence type="ECO:0000256" key="1">
    <source>
        <dbReference type="ARBA" id="ARBA00023125"/>
    </source>
</evidence>
<dbReference type="AlphaFoldDB" id="A0A917G5J5"/>
<accession>A0A917G5J5</accession>
<feature type="domain" description="Integrase SAM-like N-terminal" evidence="3">
    <location>
        <begin position="49"/>
        <end position="105"/>
    </location>
</feature>
<dbReference type="GO" id="GO:0003677">
    <property type="term" value="F:DNA binding"/>
    <property type="evidence" value="ECO:0007669"/>
    <property type="project" value="UniProtKB-KW"/>
</dbReference>
<dbReference type="Pfam" id="PF14659">
    <property type="entry name" value="Phage_int_SAM_3"/>
    <property type="match status" value="1"/>
</dbReference>
<dbReference type="Proteomes" id="UP000616608">
    <property type="component" value="Unassembled WGS sequence"/>
</dbReference>
<reference evidence="4" key="1">
    <citation type="journal article" date="2014" name="Int. J. Syst. Evol. Microbiol.">
        <title>Complete genome sequence of Corynebacterium casei LMG S-19264T (=DSM 44701T), isolated from a smear-ripened cheese.</title>
        <authorList>
            <consortium name="US DOE Joint Genome Institute (JGI-PGF)"/>
            <person name="Walter F."/>
            <person name="Albersmeier A."/>
            <person name="Kalinowski J."/>
            <person name="Ruckert C."/>
        </authorList>
    </citation>
    <scope>NUCLEOTIDE SEQUENCE</scope>
    <source>
        <strain evidence="4">CGMCC 1.15760</strain>
    </source>
</reference>
<keyword evidence="1" id="KW-0238">DNA-binding</keyword>
<keyword evidence="5" id="KW-1185">Reference proteome</keyword>
<comment type="caution">
    <text evidence="4">The sequence shown here is derived from an EMBL/GenBank/DDBJ whole genome shotgun (WGS) entry which is preliminary data.</text>
</comment>
<dbReference type="GO" id="GO:0015074">
    <property type="term" value="P:DNA integration"/>
    <property type="evidence" value="ECO:0007669"/>
    <property type="project" value="InterPro"/>
</dbReference>
<evidence type="ECO:0000259" key="3">
    <source>
        <dbReference type="Pfam" id="PF14659"/>
    </source>
</evidence>